<evidence type="ECO:0000259" key="8">
    <source>
        <dbReference type="PROSITE" id="PS50850"/>
    </source>
</evidence>
<evidence type="ECO:0000256" key="5">
    <source>
        <dbReference type="ARBA" id="ARBA00023136"/>
    </source>
</evidence>
<evidence type="ECO:0000256" key="2">
    <source>
        <dbReference type="ARBA" id="ARBA00008335"/>
    </source>
</evidence>
<feature type="transmembrane region" description="Helical" evidence="7">
    <location>
        <begin position="139"/>
        <end position="160"/>
    </location>
</feature>
<dbReference type="InterPro" id="IPR011701">
    <property type="entry name" value="MFS"/>
</dbReference>
<dbReference type="CDD" id="cd17323">
    <property type="entry name" value="MFS_Tpo1_MDR_like"/>
    <property type="match status" value="1"/>
</dbReference>
<dbReference type="InterPro" id="IPR020846">
    <property type="entry name" value="MFS_dom"/>
</dbReference>
<dbReference type="PANTHER" id="PTHR23502">
    <property type="entry name" value="MAJOR FACILITATOR SUPERFAMILY"/>
    <property type="match status" value="1"/>
</dbReference>
<evidence type="ECO:0000256" key="3">
    <source>
        <dbReference type="ARBA" id="ARBA00022692"/>
    </source>
</evidence>
<proteinExistence type="inferred from homology"/>
<dbReference type="SUPFAM" id="SSF103473">
    <property type="entry name" value="MFS general substrate transporter"/>
    <property type="match status" value="1"/>
</dbReference>
<dbReference type="GO" id="GO:0000297">
    <property type="term" value="F:spermine transmembrane transporter activity"/>
    <property type="evidence" value="ECO:0007669"/>
    <property type="project" value="TreeGrafter"/>
</dbReference>
<keyword evidence="3 7" id="KW-0812">Transmembrane</keyword>
<feature type="transmembrane region" description="Helical" evidence="7">
    <location>
        <begin position="311"/>
        <end position="332"/>
    </location>
</feature>
<feature type="transmembrane region" description="Helical" evidence="7">
    <location>
        <begin position="115"/>
        <end position="133"/>
    </location>
</feature>
<dbReference type="Pfam" id="PF07690">
    <property type="entry name" value="MFS_1"/>
    <property type="match status" value="1"/>
</dbReference>
<evidence type="ECO:0000256" key="6">
    <source>
        <dbReference type="SAM" id="MobiDB-lite"/>
    </source>
</evidence>
<dbReference type="InterPro" id="IPR036259">
    <property type="entry name" value="MFS_trans_sf"/>
</dbReference>
<sequence>MEDEKKGPGCSTWSLGQSTATSTQVDLDDWSSPDDPENPYNWSFGKKVYHASIIAAYAFTSTFMSSIYSSGTDEVAEHFGVSTTVSLLGLSLYSLGLSFGPVLAAPLSETFGRSIIYRVTLPVSAFFTIGSAVAQNMATIVICRFFAGFFAAPALSIGGGTTADIFKPSSRGIAMSFFLLAPCLGPAVGPVIGGFVVEKKGFRWLGWVMVFFIFATYTYSLWLSETYKPILLEKRRRQLGRAEAPKPTDGPGAMRTFVTVTLLRPLKMLITEPIVACFGLYVSVDFGILYTFFAAFPLVYTRVYGFNSGEIGLAFVPIFIGCLLATATCILCDRLFYQKQLAKVNAVKDLDNSLRIDEESFFHLDQPSQTTKHVEPEHRLYCAMIGGVGLPIGLFWFAWTARTGVSWASSMVGTMIFAWGNLCVFVAAMMYLVDSYGPQYGASAVSSNVFCRYIFAAAFPLFAIQMYDRLGAAWATSLLGFISVALLPIPWILFVWGPKIRQKSAYIITEH</sequence>
<keyword evidence="5 7" id="KW-0472">Membrane</keyword>
<feature type="transmembrane region" description="Helical" evidence="7">
    <location>
        <begin position="172"/>
        <end position="192"/>
    </location>
</feature>
<comment type="similarity">
    <text evidence="2">Belongs to the major facilitator superfamily.</text>
</comment>
<evidence type="ECO:0000256" key="4">
    <source>
        <dbReference type="ARBA" id="ARBA00022989"/>
    </source>
</evidence>
<dbReference type="GeneID" id="36570580"/>
<dbReference type="InParanoid" id="A0A2T3B633"/>
<dbReference type="FunFam" id="1.20.1250.20:FF:000082">
    <property type="entry name" value="MFS multidrug transporter, putative"/>
    <property type="match status" value="1"/>
</dbReference>
<feature type="transmembrane region" description="Helical" evidence="7">
    <location>
        <begin position="80"/>
        <end position="103"/>
    </location>
</feature>
<dbReference type="PROSITE" id="PS50850">
    <property type="entry name" value="MFS"/>
    <property type="match status" value="1"/>
</dbReference>
<dbReference type="EMBL" id="KZ679009">
    <property type="protein sequence ID" value="PSS22217.1"/>
    <property type="molecule type" value="Genomic_DNA"/>
</dbReference>
<accession>A0A2T3B633</accession>
<dbReference type="RefSeq" id="XP_024722372.1">
    <property type="nucleotide sequence ID" value="XM_024862499.1"/>
</dbReference>
<feature type="transmembrane region" description="Helical" evidence="7">
    <location>
        <begin position="48"/>
        <end position="68"/>
    </location>
</feature>
<dbReference type="STRING" id="857342.A0A2T3B633"/>
<feature type="region of interest" description="Disordered" evidence="6">
    <location>
        <begin position="1"/>
        <end position="34"/>
    </location>
</feature>
<keyword evidence="10" id="KW-1185">Reference proteome</keyword>
<feature type="transmembrane region" description="Helical" evidence="7">
    <location>
        <begin position="411"/>
        <end position="433"/>
    </location>
</feature>
<name>A0A2T3B633_AMORE</name>
<feature type="transmembrane region" description="Helical" evidence="7">
    <location>
        <begin position="204"/>
        <end position="227"/>
    </location>
</feature>
<dbReference type="GO" id="GO:0015606">
    <property type="term" value="F:spermidine transmembrane transporter activity"/>
    <property type="evidence" value="ECO:0007669"/>
    <property type="project" value="TreeGrafter"/>
</dbReference>
<gene>
    <name evidence="9" type="ORF">M430DRAFT_137239</name>
</gene>
<dbReference type="OrthoDB" id="3936150at2759"/>
<feature type="transmembrane region" description="Helical" evidence="7">
    <location>
        <begin position="445"/>
        <end position="467"/>
    </location>
</feature>
<evidence type="ECO:0000256" key="1">
    <source>
        <dbReference type="ARBA" id="ARBA00004141"/>
    </source>
</evidence>
<dbReference type="Gene3D" id="1.20.1250.20">
    <property type="entry name" value="MFS general substrate transporter like domains"/>
    <property type="match status" value="1"/>
</dbReference>
<dbReference type="FunCoup" id="A0A2T3B633">
    <property type="interactions" value="32"/>
</dbReference>
<keyword evidence="4 7" id="KW-1133">Transmembrane helix</keyword>
<evidence type="ECO:0000313" key="10">
    <source>
        <dbReference type="Proteomes" id="UP000241818"/>
    </source>
</evidence>
<feature type="transmembrane region" description="Helical" evidence="7">
    <location>
        <begin position="274"/>
        <end position="299"/>
    </location>
</feature>
<evidence type="ECO:0000313" key="9">
    <source>
        <dbReference type="EMBL" id="PSS22217.1"/>
    </source>
</evidence>
<reference evidence="9 10" key="1">
    <citation type="journal article" date="2018" name="New Phytol.">
        <title>Comparative genomics and transcriptomics depict ericoid mycorrhizal fungi as versatile saprotrophs and plant mutualists.</title>
        <authorList>
            <person name="Martino E."/>
            <person name="Morin E."/>
            <person name="Grelet G.A."/>
            <person name="Kuo A."/>
            <person name="Kohler A."/>
            <person name="Daghino S."/>
            <person name="Barry K.W."/>
            <person name="Cichocki N."/>
            <person name="Clum A."/>
            <person name="Dockter R.B."/>
            <person name="Hainaut M."/>
            <person name="Kuo R.C."/>
            <person name="LaButti K."/>
            <person name="Lindahl B.D."/>
            <person name="Lindquist E.A."/>
            <person name="Lipzen A."/>
            <person name="Khouja H.R."/>
            <person name="Magnuson J."/>
            <person name="Murat C."/>
            <person name="Ohm R.A."/>
            <person name="Singer S.W."/>
            <person name="Spatafora J.W."/>
            <person name="Wang M."/>
            <person name="Veneault-Fourrey C."/>
            <person name="Henrissat B."/>
            <person name="Grigoriev I.V."/>
            <person name="Martin F.M."/>
            <person name="Perotto S."/>
        </authorList>
    </citation>
    <scope>NUCLEOTIDE SEQUENCE [LARGE SCALE GENOMIC DNA]</scope>
    <source>
        <strain evidence="9 10">ATCC 22711</strain>
    </source>
</reference>
<dbReference type="Proteomes" id="UP000241818">
    <property type="component" value="Unassembled WGS sequence"/>
</dbReference>
<organism evidence="9 10">
    <name type="scientific">Amorphotheca resinae ATCC 22711</name>
    <dbReference type="NCBI Taxonomy" id="857342"/>
    <lineage>
        <taxon>Eukaryota</taxon>
        <taxon>Fungi</taxon>
        <taxon>Dikarya</taxon>
        <taxon>Ascomycota</taxon>
        <taxon>Pezizomycotina</taxon>
        <taxon>Leotiomycetes</taxon>
        <taxon>Helotiales</taxon>
        <taxon>Amorphothecaceae</taxon>
        <taxon>Amorphotheca</taxon>
    </lineage>
</organism>
<dbReference type="AlphaFoldDB" id="A0A2T3B633"/>
<feature type="transmembrane region" description="Helical" evidence="7">
    <location>
        <begin position="380"/>
        <end position="399"/>
    </location>
</feature>
<dbReference type="GO" id="GO:0005886">
    <property type="term" value="C:plasma membrane"/>
    <property type="evidence" value="ECO:0007669"/>
    <property type="project" value="TreeGrafter"/>
</dbReference>
<protein>
    <recommendedName>
        <fullName evidence="8">Major facilitator superfamily (MFS) profile domain-containing protein</fullName>
    </recommendedName>
</protein>
<feature type="compositionally biased region" description="Polar residues" evidence="6">
    <location>
        <begin position="11"/>
        <end position="25"/>
    </location>
</feature>
<dbReference type="PANTHER" id="PTHR23502:SF38">
    <property type="entry name" value="POLYAMINE TRANSPORTER 4"/>
    <property type="match status" value="1"/>
</dbReference>
<evidence type="ECO:0000256" key="7">
    <source>
        <dbReference type="SAM" id="Phobius"/>
    </source>
</evidence>
<feature type="transmembrane region" description="Helical" evidence="7">
    <location>
        <begin position="473"/>
        <end position="496"/>
    </location>
</feature>
<feature type="domain" description="Major facilitator superfamily (MFS) profile" evidence="8">
    <location>
        <begin position="50"/>
        <end position="503"/>
    </location>
</feature>
<comment type="subcellular location">
    <subcellularLocation>
        <location evidence="1">Membrane</location>
        <topology evidence="1">Multi-pass membrane protein</topology>
    </subcellularLocation>
</comment>